<keyword evidence="1" id="KW-0812">Transmembrane</keyword>
<evidence type="ECO:0000256" key="1">
    <source>
        <dbReference type="SAM" id="Phobius"/>
    </source>
</evidence>
<feature type="transmembrane region" description="Helical" evidence="1">
    <location>
        <begin position="42"/>
        <end position="60"/>
    </location>
</feature>
<evidence type="ECO:0008006" key="4">
    <source>
        <dbReference type="Google" id="ProtNLM"/>
    </source>
</evidence>
<gene>
    <name evidence="3" type="primary">LOC121209851</name>
</gene>
<reference evidence="3" key="2">
    <citation type="submission" date="2025-08" db="UniProtKB">
        <authorList>
            <consortium name="RefSeq"/>
        </authorList>
    </citation>
    <scope>IDENTIFICATION</scope>
</reference>
<sequence length="238" mass="27670">MGTINLDLGLSGQWYTWERGRLASNNIRERLDRGLPMRNDGIGFPIFLYAIYSIVFHIIARFEEQVQRNWTSNTQDVLVKLNEIGLGVKCWAQKEKRLRGRRIEELNVRLFDLGNGGICDAVLEEMTEIKLHLNLEADKEELFWEQRARTNWLRMGDRNTVFFHRSATGRKKKNMVKKLESDDGNVVTDFDGISKIATDYFNELFSSKESGDCERLFASFSPCISEELNKELMAEFKE</sequence>
<dbReference type="RefSeq" id="XP_040937542.1">
    <property type="nucleotide sequence ID" value="XM_041081608.1"/>
</dbReference>
<dbReference type="Proteomes" id="UP000818029">
    <property type="component" value="Chromosome A11"/>
</dbReference>
<keyword evidence="1" id="KW-1133">Transmembrane helix</keyword>
<organism evidence="2 3">
    <name type="scientific">Gossypium hirsutum</name>
    <name type="common">Upland cotton</name>
    <name type="synonym">Gossypium mexicanum</name>
    <dbReference type="NCBI Taxonomy" id="3635"/>
    <lineage>
        <taxon>Eukaryota</taxon>
        <taxon>Viridiplantae</taxon>
        <taxon>Streptophyta</taxon>
        <taxon>Embryophyta</taxon>
        <taxon>Tracheophyta</taxon>
        <taxon>Spermatophyta</taxon>
        <taxon>Magnoliopsida</taxon>
        <taxon>eudicotyledons</taxon>
        <taxon>Gunneridae</taxon>
        <taxon>Pentapetalae</taxon>
        <taxon>rosids</taxon>
        <taxon>malvids</taxon>
        <taxon>Malvales</taxon>
        <taxon>Malvaceae</taxon>
        <taxon>Malvoideae</taxon>
        <taxon>Gossypium</taxon>
    </lineage>
</organism>
<evidence type="ECO:0000313" key="3">
    <source>
        <dbReference type="RefSeq" id="XP_040937542.1"/>
    </source>
</evidence>
<keyword evidence="2" id="KW-1185">Reference proteome</keyword>
<proteinExistence type="predicted"/>
<dbReference type="GeneID" id="121209851"/>
<keyword evidence="1" id="KW-0472">Membrane</keyword>
<accession>A0ABM2Z4A5</accession>
<protein>
    <recommendedName>
        <fullName evidence="4">Reverse transcriptase</fullName>
    </recommendedName>
</protein>
<reference evidence="2" key="1">
    <citation type="journal article" date="2020" name="Nat. Genet.">
        <title>Genomic diversifications of five Gossypium allopolyploid species and their impact on cotton improvement.</title>
        <authorList>
            <person name="Chen Z.J."/>
            <person name="Sreedasyam A."/>
            <person name="Ando A."/>
            <person name="Song Q."/>
            <person name="De Santiago L.M."/>
            <person name="Hulse-Kemp A.M."/>
            <person name="Ding M."/>
            <person name="Ye W."/>
            <person name="Kirkbride R.C."/>
            <person name="Jenkins J."/>
            <person name="Plott C."/>
            <person name="Lovell J."/>
            <person name="Lin Y.M."/>
            <person name="Vaughn R."/>
            <person name="Liu B."/>
            <person name="Simpson S."/>
            <person name="Scheffler B.E."/>
            <person name="Wen L."/>
            <person name="Saski C.A."/>
            <person name="Grover C.E."/>
            <person name="Hu G."/>
            <person name="Conover J.L."/>
            <person name="Carlson J.W."/>
            <person name="Shu S."/>
            <person name="Boston L.B."/>
            <person name="Williams M."/>
            <person name="Peterson D.G."/>
            <person name="McGee K."/>
            <person name="Jones D.C."/>
            <person name="Wendel J.F."/>
            <person name="Stelly D.M."/>
            <person name="Grimwood J."/>
            <person name="Schmutz J."/>
        </authorList>
    </citation>
    <scope>NUCLEOTIDE SEQUENCE [LARGE SCALE GENOMIC DNA]</scope>
    <source>
        <strain evidence="2">cv. TM-1</strain>
    </source>
</reference>
<name>A0ABM2Z4A5_GOSHI</name>
<evidence type="ECO:0000313" key="2">
    <source>
        <dbReference type="Proteomes" id="UP000818029"/>
    </source>
</evidence>